<feature type="transmembrane region" description="Helical" evidence="9">
    <location>
        <begin position="437"/>
        <end position="458"/>
    </location>
</feature>
<dbReference type="InterPro" id="IPR005829">
    <property type="entry name" value="Sugar_transporter_CS"/>
</dbReference>
<proteinExistence type="inferred from homology"/>
<dbReference type="InterPro" id="IPR003663">
    <property type="entry name" value="Sugar/inositol_transpt"/>
</dbReference>
<keyword evidence="5 9" id="KW-1133">Transmembrane helix</keyword>
<keyword evidence="4 9" id="KW-0812">Transmembrane</keyword>
<dbReference type="SUPFAM" id="SSF103473">
    <property type="entry name" value="MFS general substrate transporter"/>
    <property type="match status" value="1"/>
</dbReference>
<dbReference type="PROSITE" id="PS00216">
    <property type="entry name" value="SUGAR_TRANSPORT_1"/>
    <property type="match status" value="1"/>
</dbReference>
<dbReference type="Pfam" id="PF00083">
    <property type="entry name" value="Sugar_tr"/>
    <property type="match status" value="1"/>
</dbReference>
<dbReference type="NCBIfam" id="TIGR00879">
    <property type="entry name" value="SP"/>
    <property type="match status" value="1"/>
</dbReference>
<keyword evidence="12" id="KW-1185">Reference proteome</keyword>
<dbReference type="Proteomes" id="UP001174694">
    <property type="component" value="Unassembled WGS sequence"/>
</dbReference>
<sequence>MSEDLKKETTAKTLPAPDTKNGIVDASAGEAIQLEHEMGFWEAVKLYPTAIAWSAFVSIGVIMLAFDPQLLGNLYAIPQFQRDFGYLYDGGYIISAPWQTGLSMGNPVGQVVGALFGAYPMDWFGRKRTFAACVALTGSLVFIQFFARSLAVLLVGELLGGLVLGIYVVIAPAYASEVCPMAIRGHLTSFVNLCFVIGQLIGNGVTAGTQKLDTHWAYSLPFAIQWVWVAVLIPGMFFIPESPWWLVRKERFEDAEKSLRRLASSKVNVSATLAVIIETDRLEAELEAGSTYWDCFKGDNLRRSEISIGVYCTQVLSGIYLINYGTYFFQQAGLPTDQAFNMAIGFLAVGFVGTLISWALIVRFGRRTLYNYGLAVLVVLQLVIGILDCVPGRPSGAIWTESVLMIIWNGIYDLSIGPVCFVIIGECSATRVRSKTIAVATAAQGVLGIVMTVAIPYMINPDQANMQGKLGFFFGGLAGLCLVWAYFRVPETMGRTYEELDLLFAKKVPSRKFRGYVLDPMIETEQ</sequence>
<evidence type="ECO:0000256" key="4">
    <source>
        <dbReference type="ARBA" id="ARBA00022692"/>
    </source>
</evidence>
<comment type="subcellular location">
    <subcellularLocation>
        <location evidence="1">Membrane</location>
        <topology evidence="1">Multi-pass membrane protein</topology>
    </subcellularLocation>
</comment>
<comment type="caution">
    <text evidence="11">The sequence shown here is derived from an EMBL/GenBank/DDBJ whole genome shotgun (WGS) entry which is preliminary data.</text>
</comment>
<evidence type="ECO:0000256" key="7">
    <source>
        <dbReference type="RuleBase" id="RU003346"/>
    </source>
</evidence>
<keyword evidence="3 7" id="KW-0813">Transport</keyword>
<evidence type="ECO:0000259" key="10">
    <source>
        <dbReference type="PROSITE" id="PS50850"/>
    </source>
</evidence>
<feature type="transmembrane region" description="Helical" evidence="9">
    <location>
        <begin position="407"/>
        <end position="425"/>
    </location>
</feature>
<name>A0AA38R6P3_9PEZI</name>
<dbReference type="InterPro" id="IPR020846">
    <property type="entry name" value="MFS_dom"/>
</dbReference>
<dbReference type="PANTHER" id="PTHR48022:SF83">
    <property type="entry name" value="MAJOR FACILITATOR SUPERFAMILY (MFS) PROFILE DOMAIN-CONTAINING PROTEIN"/>
    <property type="match status" value="1"/>
</dbReference>
<dbReference type="EMBL" id="JANBVO010000037">
    <property type="protein sequence ID" value="KAJ9136883.1"/>
    <property type="molecule type" value="Genomic_DNA"/>
</dbReference>
<feature type="transmembrane region" description="Helical" evidence="9">
    <location>
        <begin position="46"/>
        <end position="66"/>
    </location>
</feature>
<feature type="transmembrane region" description="Helical" evidence="9">
    <location>
        <begin position="129"/>
        <end position="147"/>
    </location>
</feature>
<evidence type="ECO:0000256" key="1">
    <source>
        <dbReference type="ARBA" id="ARBA00004141"/>
    </source>
</evidence>
<dbReference type="GO" id="GO:0005351">
    <property type="term" value="F:carbohydrate:proton symporter activity"/>
    <property type="evidence" value="ECO:0007669"/>
    <property type="project" value="TreeGrafter"/>
</dbReference>
<feature type="transmembrane region" description="Helical" evidence="9">
    <location>
        <begin position="306"/>
        <end position="327"/>
    </location>
</feature>
<evidence type="ECO:0000256" key="5">
    <source>
        <dbReference type="ARBA" id="ARBA00022989"/>
    </source>
</evidence>
<comment type="similarity">
    <text evidence="2 7">Belongs to the major facilitator superfamily. Sugar transporter (TC 2.A.1.1) family.</text>
</comment>
<dbReference type="AlphaFoldDB" id="A0AA38R6P3"/>
<dbReference type="GO" id="GO:0016020">
    <property type="term" value="C:membrane"/>
    <property type="evidence" value="ECO:0007669"/>
    <property type="project" value="UniProtKB-SubCell"/>
</dbReference>
<evidence type="ECO:0000256" key="9">
    <source>
        <dbReference type="SAM" id="Phobius"/>
    </source>
</evidence>
<feature type="transmembrane region" description="Helical" evidence="9">
    <location>
        <begin position="369"/>
        <end position="387"/>
    </location>
</feature>
<feature type="domain" description="Major facilitator superfamily (MFS) profile" evidence="10">
    <location>
        <begin position="53"/>
        <end position="493"/>
    </location>
</feature>
<evidence type="ECO:0000256" key="6">
    <source>
        <dbReference type="ARBA" id="ARBA00023136"/>
    </source>
</evidence>
<dbReference type="PANTHER" id="PTHR48022">
    <property type="entry name" value="PLASTIDIC GLUCOSE TRANSPORTER 4"/>
    <property type="match status" value="1"/>
</dbReference>
<dbReference type="InterPro" id="IPR036259">
    <property type="entry name" value="MFS_trans_sf"/>
</dbReference>
<feature type="region of interest" description="Disordered" evidence="8">
    <location>
        <begin position="1"/>
        <end position="22"/>
    </location>
</feature>
<dbReference type="InterPro" id="IPR050360">
    <property type="entry name" value="MFS_Sugar_Transporters"/>
</dbReference>
<evidence type="ECO:0000256" key="8">
    <source>
        <dbReference type="SAM" id="MobiDB-lite"/>
    </source>
</evidence>
<evidence type="ECO:0000256" key="3">
    <source>
        <dbReference type="ARBA" id="ARBA00022448"/>
    </source>
</evidence>
<evidence type="ECO:0000313" key="11">
    <source>
        <dbReference type="EMBL" id="KAJ9136883.1"/>
    </source>
</evidence>
<feature type="compositionally biased region" description="Basic and acidic residues" evidence="8">
    <location>
        <begin position="1"/>
        <end position="10"/>
    </location>
</feature>
<dbReference type="InterPro" id="IPR005828">
    <property type="entry name" value="MFS_sugar_transport-like"/>
</dbReference>
<evidence type="ECO:0000313" key="12">
    <source>
        <dbReference type="Proteomes" id="UP001174694"/>
    </source>
</evidence>
<feature type="transmembrane region" description="Helical" evidence="9">
    <location>
        <begin position="470"/>
        <end position="487"/>
    </location>
</feature>
<accession>A0AA38R6P3</accession>
<protein>
    <submittedName>
        <fullName evidence="11">Maltose permease MAL31-like protein 8</fullName>
    </submittedName>
</protein>
<dbReference type="FunFam" id="1.20.1250.20:FF:000078">
    <property type="entry name" value="MFS maltose transporter, putative"/>
    <property type="match status" value="1"/>
</dbReference>
<feature type="transmembrane region" description="Helical" evidence="9">
    <location>
        <begin position="187"/>
        <end position="206"/>
    </location>
</feature>
<gene>
    <name evidence="11" type="ORF">NKR23_g9488</name>
</gene>
<feature type="transmembrane region" description="Helical" evidence="9">
    <location>
        <begin position="218"/>
        <end position="239"/>
    </location>
</feature>
<feature type="transmembrane region" description="Helical" evidence="9">
    <location>
        <begin position="339"/>
        <end position="362"/>
    </location>
</feature>
<keyword evidence="6 9" id="KW-0472">Membrane</keyword>
<dbReference type="PROSITE" id="PS50850">
    <property type="entry name" value="MFS"/>
    <property type="match status" value="1"/>
</dbReference>
<organism evidence="11 12">
    <name type="scientific">Pleurostoma richardsiae</name>
    <dbReference type="NCBI Taxonomy" id="41990"/>
    <lineage>
        <taxon>Eukaryota</taxon>
        <taxon>Fungi</taxon>
        <taxon>Dikarya</taxon>
        <taxon>Ascomycota</taxon>
        <taxon>Pezizomycotina</taxon>
        <taxon>Sordariomycetes</taxon>
        <taxon>Sordariomycetidae</taxon>
        <taxon>Calosphaeriales</taxon>
        <taxon>Pleurostomataceae</taxon>
        <taxon>Pleurostoma</taxon>
    </lineage>
</organism>
<evidence type="ECO:0000256" key="2">
    <source>
        <dbReference type="ARBA" id="ARBA00010992"/>
    </source>
</evidence>
<reference evidence="11" key="1">
    <citation type="submission" date="2022-07" db="EMBL/GenBank/DDBJ databases">
        <title>Fungi with potential for degradation of polypropylene.</title>
        <authorList>
            <person name="Gostincar C."/>
        </authorList>
    </citation>
    <scope>NUCLEOTIDE SEQUENCE</scope>
    <source>
        <strain evidence="11">EXF-13308</strain>
    </source>
</reference>
<feature type="transmembrane region" description="Helical" evidence="9">
    <location>
        <begin position="153"/>
        <end position="175"/>
    </location>
</feature>
<dbReference type="Gene3D" id="1.20.1250.20">
    <property type="entry name" value="MFS general substrate transporter like domains"/>
    <property type="match status" value="1"/>
</dbReference>